<proteinExistence type="predicted"/>
<keyword evidence="1" id="KW-0472">Membrane</keyword>
<keyword evidence="1" id="KW-1133">Transmembrane helix</keyword>
<dbReference type="PANTHER" id="PTHR43327">
    <property type="entry name" value="STOMATIN-LIKE PROTEIN 2, MITOCHONDRIAL"/>
    <property type="match status" value="1"/>
</dbReference>
<dbReference type="InterPro" id="IPR001107">
    <property type="entry name" value="Band_7"/>
</dbReference>
<sequence>MQVLMLAIVVVIAGAAAFVIGPSVAGAQNRGKARLIGIGLMLGGAGLAAVNAVVIVDVGEVGVKHFLGNVTETPLGQGIHFVPLASVEIMSTREQSFPPSGSVEQIEAQTSEQMNVALEVSLLYQIDPARAPVLFEDIGSEDVIKQRIVLNAVRNGVRDAIATKSINDIFSPDRAGIAADMEEAIQAKAEDRIQVVEVFLRDVQAPPTVREGIDEKLLREQQVAAEKFQTEIIEEQALQEIAAARGLAEAQVIITAGLTPEYLMFHYIEQLSELPAGSVVYVPTEGGIPLMRNVGN</sequence>
<dbReference type="SMART" id="SM00244">
    <property type="entry name" value="PHB"/>
    <property type="match status" value="1"/>
</dbReference>
<feature type="transmembrane region" description="Helical" evidence="1">
    <location>
        <begin position="35"/>
        <end position="56"/>
    </location>
</feature>
<evidence type="ECO:0000256" key="1">
    <source>
        <dbReference type="SAM" id="Phobius"/>
    </source>
</evidence>
<dbReference type="InterPro" id="IPR050710">
    <property type="entry name" value="Band7/mec-2_domain"/>
</dbReference>
<accession>A0A381PV35</accession>
<gene>
    <name evidence="3" type="ORF">METZ01_LOCUS23796</name>
</gene>
<dbReference type="GO" id="GO:0016020">
    <property type="term" value="C:membrane"/>
    <property type="evidence" value="ECO:0007669"/>
    <property type="project" value="InterPro"/>
</dbReference>
<keyword evidence="1" id="KW-0812">Transmembrane</keyword>
<evidence type="ECO:0000313" key="3">
    <source>
        <dbReference type="EMBL" id="SUZ70942.1"/>
    </source>
</evidence>
<dbReference type="EMBL" id="UINC01001105">
    <property type="protein sequence ID" value="SUZ70942.1"/>
    <property type="molecule type" value="Genomic_DNA"/>
</dbReference>
<dbReference type="PANTHER" id="PTHR43327:SF10">
    <property type="entry name" value="STOMATIN-LIKE PROTEIN 2, MITOCHONDRIAL"/>
    <property type="match status" value="1"/>
</dbReference>
<dbReference type="CDD" id="cd03401">
    <property type="entry name" value="SPFH_prohibitin"/>
    <property type="match status" value="1"/>
</dbReference>
<dbReference type="AlphaFoldDB" id="A0A381PV35"/>
<name>A0A381PV35_9ZZZZ</name>
<dbReference type="Gene3D" id="3.30.479.30">
    <property type="entry name" value="Band 7 domain"/>
    <property type="match status" value="1"/>
</dbReference>
<protein>
    <recommendedName>
        <fullName evidence="2">Band 7 domain-containing protein</fullName>
    </recommendedName>
</protein>
<dbReference type="InterPro" id="IPR036013">
    <property type="entry name" value="Band_7/SPFH_dom_sf"/>
</dbReference>
<evidence type="ECO:0000259" key="2">
    <source>
        <dbReference type="SMART" id="SM00244"/>
    </source>
</evidence>
<reference evidence="3" key="1">
    <citation type="submission" date="2018-05" db="EMBL/GenBank/DDBJ databases">
        <authorList>
            <person name="Lanie J.A."/>
            <person name="Ng W.-L."/>
            <person name="Kazmierczak K.M."/>
            <person name="Andrzejewski T.M."/>
            <person name="Davidsen T.M."/>
            <person name="Wayne K.J."/>
            <person name="Tettelin H."/>
            <person name="Glass J.I."/>
            <person name="Rusch D."/>
            <person name="Podicherti R."/>
            <person name="Tsui H.-C.T."/>
            <person name="Winkler M.E."/>
        </authorList>
    </citation>
    <scope>NUCLEOTIDE SEQUENCE</scope>
</reference>
<feature type="domain" description="Band 7" evidence="2">
    <location>
        <begin position="51"/>
        <end position="217"/>
    </location>
</feature>
<organism evidence="3">
    <name type="scientific">marine metagenome</name>
    <dbReference type="NCBI Taxonomy" id="408172"/>
    <lineage>
        <taxon>unclassified sequences</taxon>
        <taxon>metagenomes</taxon>
        <taxon>ecological metagenomes</taxon>
    </lineage>
</organism>
<dbReference type="SUPFAM" id="SSF117892">
    <property type="entry name" value="Band 7/SPFH domain"/>
    <property type="match status" value="1"/>
</dbReference>
<dbReference type="Pfam" id="PF01145">
    <property type="entry name" value="Band_7"/>
    <property type="match status" value="1"/>
</dbReference>
<dbReference type="InterPro" id="IPR000163">
    <property type="entry name" value="Prohibitin"/>
</dbReference>